<dbReference type="SUPFAM" id="SSF51735">
    <property type="entry name" value="NAD(P)-binding Rossmann-fold domains"/>
    <property type="match status" value="1"/>
</dbReference>
<dbReference type="InterPro" id="IPR013154">
    <property type="entry name" value="ADH-like_N"/>
</dbReference>
<dbReference type="PANTHER" id="PTHR43401">
    <property type="entry name" value="L-THREONINE 3-DEHYDROGENASE"/>
    <property type="match status" value="1"/>
</dbReference>
<keyword evidence="3" id="KW-0560">Oxidoreductase</keyword>
<evidence type="ECO:0000313" key="6">
    <source>
        <dbReference type="EMBL" id="EGK56692.1"/>
    </source>
</evidence>
<gene>
    <name evidence="6" type="ORF">HMPREF9081_2593</name>
</gene>
<dbReference type="Gene3D" id="3.90.180.10">
    <property type="entry name" value="Medium-chain alcohol dehydrogenases, catalytic domain"/>
    <property type="match status" value="1"/>
</dbReference>
<reference evidence="6 7" key="1">
    <citation type="submission" date="2011-04" db="EMBL/GenBank/DDBJ databases">
        <authorList>
            <person name="Muzny D."/>
            <person name="Qin X."/>
            <person name="Deng J."/>
            <person name="Jiang H."/>
            <person name="Liu Y."/>
            <person name="Qu J."/>
            <person name="Song X.-Z."/>
            <person name="Zhang L."/>
            <person name="Thornton R."/>
            <person name="Coyle M."/>
            <person name="Francisco L."/>
            <person name="Jackson L."/>
            <person name="Javaid M."/>
            <person name="Korchina V."/>
            <person name="Kovar C."/>
            <person name="Mata R."/>
            <person name="Mathew T."/>
            <person name="Ngo R."/>
            <person name="Nguyen L."/>
            <person name="Nguyen N."/>
            <person name="Okwuonu G."/>
            <person name="Ongeri F."/>
            <person name="Pham C."/>
            <person name="Simmons D."/>
            <person name="Wilczek-Boney K."/>
            <person name="Hale W."/>
            <person name="Jakkamsetti A."/>
            <person name="Pham P."/>
            <person name="Ruth R."/>
            <person name="San Lucas F."/>
            <person name="Warren J."/>
            <person name="Zhang J."/>
            <person name="Zhao Z."/>
            <person name="Zhou C."/>
            <person name="Zhu D."/>
            <person name="Lee S."/>
            <person name="Bess C."/>
            <person name="Blankenburg K."/>
            <person name="Forbes L."/>
            <person name="Fu Q."/>
            <person name="Gubbala S."/>
            <person name="Hirani K."/>
            <person name="Jayaseelan J.C."/>
            <person name="Lara F."/>
            <person name="Munidasa M."/>
            <person name="Palculict T."/>
            <person name="Patil S."/>
            <person name="Pu L.-L."/>
            <person name="Saada N."/>
            <person name="Tang L."/>
            <person name="Weissenberger G."/>
            <person name="Zhu Y."/>
            <person name="Hemphill L."/>
            <person name="Shang Y."/>
            <person name="Youmans B."/>
            <person name="Ayvaz T."/>
            <person name="Ross M."/>
            <person name="Santibanez J."/>
            <person name="Aqrawi P."/>
            <person name="Gross S."/>
            <person name="Joshi V."/>
            <person name="Fowler G."/>
            <person name="Nazareth L."/>
            <person name="Reid J."/>
            <person name="Worley K."/>
            <person name="Petrosino J."/>
            <person name="Highlander S."/>
            <person name="Gibbs R."/>
        </authorList>
    </citation>
    <scope>NUCLEOTIDE SEQUENCE [LARGE SCALE GENOMIC DNA]</scope>
    <source>
        <strain evidence="6 7">DSM 2778</strain>
    </source>
</reference>
<dbReference type="Gene3D" id="3.40.50.720">
    <property type="entry name" value="NAD(P)-binding Rossmann-like Domain"/>
    <property type="match status" value="1"/>
</dbReference>
<dbReference type="PROSITE" id="PS00059">
    <property type="entry name" value="ADH_ZINC"/>
    <property type="match status" value="1"/>
</dbReference>
<sequence>MKAIVLKRPGDFSIEEIPTPEPQADEVLIRIHAAGICTNDVRDFRGDCSYSYPRIGGHEYCGTIERLGSAVNAERFSVGQKVVQYIIDDCKACHYCKRGEENICEDFPKTETFQKPNGISGYKGFAEYITAKAGDLYVYPKDARFEDMAFTEPLACVINSIERAQLRFGDDVLVIGGGTMGMLHVMAAQLKGVRVILSEPLAERREKALQLGAAAAIDPIHEDLQARIRELTEGRGADVVFNTTAIPAIAGDAVRATAPGGTVIMFSSIHPNTPVPVDLGSVHSYQQRIIGAVNPSISSYDQSVLLIGKKILSPEPLREAIFDYRDFGQAMETAMRSDTYKVLLKFGELE</sequence>
<dbReference type="InterPro" id="IPR036291">
    <property type="entry name" value="NAD(P)-bd_dom_sf"/>
</dbReference>
<comment type="caution">
    <text evidence="6">The sequence shown here is derived from an EMBL/GenBank/DDBJ whole genome shotgun (WGS) entry which is preliminary data.</text>
</comment>
<evidence type="ECO:0000256" key="3">
    <source>
        <dbReference type="ARBA" id="ARBA00023002"/>
    </source>
</evidence>
<dbReference type="InterPro" id="IPR050129">
    <property type="entry name" value="Zn_alcohol_dh"/>
</dbReference>
<proteinExistence type="inferred from homology"/>
<dbReference type="AlphaFoldDB" id="F5RQS1"/>
<protein>
    <recommendedName>
        <fullName evidence="5">Enoyl reductase (ER) domain-containing protein</fullName>
    </recommendedName>
</protein>
<dbReference type="RefSeq" id="WP_006307769.1">
    <property type="nucleotide sequence ID" value="NZ_GL892076.1"/>
</dbReference>
<keyword evidence="2 4" id="KW-0862">Zinc</keyword>
<dbReference type="GO" id="GO:0008270">
    <property type="term" value="F:zinc ion binding"/>
    <property type="evidence" value="ECO:0007669"/>
    <property type="project" value="InterPro"/>
</dbReference>
<dbReference type="EMBL" id="AFHQ01000063">
    <property type="protein sequence ID" value="EGK56692.1"/>
    <property type="molecule type" value="Genomic_DNA"/>
</dbReference>
<dbReference type="STRING" id="888060.HMPREF9081_2593"/>
<comment type="cofactor">
    <cofactor evidence="4">
        <name>Zn(2+)</name>
        <dbReference type="ChEBI" id="CHEBI:29105"/>
    </cofactor>
</comment>
<name>F5RQS1_9FIRM</name>
<feature type="domain" description="Enoyl reductase (ER)" evidence="5">
    <location>
        <begin position="7"/>
        <end position="344"/>
    </location>
</feature>
<evidence type="ECO:0000256" key="2">
    <source>
        <dbReference type="ARBA" id="ARBA00022833"/>
    </source>
</evidence>
<organism evidence="6 7">
    <name type="scientific">Centipeda periodontii DSM 2778</name>
    <dbReference type="NCBI Taxonomy" id="888060"/>
    <lineage>
        <taxon>Bacteria</taxon>
        <taxon>Bacillati</taxon>
        <taxon>Bacillota</taxon>
        <taxon>Negativicutes</taxon>
        <taxon>Selenomonadales</taxon>
        <taxon>Selenomonadaceae</taxon>
        <taxon>Centipeda</taxon>
    </lineage>
</organism>
<dbReference type="SUPFAM" id="SSF50129">
    <property type="entry name" value="GroES-like"/>
    <property type="match status" value="1"/>
</dbReference>
<keyword evidence="7" id="KW-1185">Reference proteome</keyword>
<dbReference type="GO" id="GO:0016491">
    <property type="term" value="F:oxidoreductase activity"/>
    <property type="evidence" value="ECO:0007669"/>
    <property type="project" value="UniProtKB-KW"/>
</dbReference>
<dbReference type="Pfam" id="PF00107">
    <property type="entry name" value="ADH_zinc_N"/>
    <property type="match status" value="1"/>
</dbReference>
<dbReference type="InterPro" id="IPR020843">
    <property type="entry name" value="ER"/>
</dbReference>
<dbReference type="InterPro" id="IPR011032">
    <property type="entry name" value="GroES-like_sf"/>
</dbReference>
<keyword evidence="1 4" id="KW-0479">Metal-binding</keyword>
<dbReference type="Pfam" id="PF08240">
    <property type="entry name" value="ADH_N"/>
    <property type="match status" value="1"/>
</dbReference>
<dbReference type="HOGENOM" id="CLU_026673_11_0_9"/>
<dbReference type="InterPro" id="IPR013149">
    <property type="entry name" value="ADH-like_C"/>
</dbReference>
<dbReference type="OrthoDB" id="1674659at2"/>
<dbReference type="InterPro" id="IPR002328">
    <property type="entry name" value="ADH_Zn_CS"/>
</dbReference>
<dbReference type="SMART" id="SM00829">
    <property type="entry name" value="PKS_ER"/>
    <property type="match status" value="1"/>
</dbReference>
<evidence type="ECO:0000259" key="5">
    <source>
        <dbReference type="SMART" id="SM00829"/>
    </source>
</evidence>
<accession>F5RQS1</accession>
<dbReference type="Proteomes" id="UP000004067">
    <property type="component" value="Unassembled WGS sequence"/>
</dbReference>
<comment type="similarity">
    <text evidence="4">Belongs to the zinc-containing alcohol dehydrogenase family.</text>
</comment>
<evidence type="ECO:0000256" key="4">
    <source>
        <dbReference type="RuleBase" id="RU361277"/>
    </source>
</evidence>
<evidence type="ECO:0000256" key="1">
    <source>
        <dbReference type="ARBA" id="ARBA00022723"/>
    </source>
</evidence>
<evidence type="ECO:0000313" key="7">
    <source>
        <dbReference type="Proteomes" id="UP000004067"/>
    </source>
</evidence>
<dbReference type="eggNOG" id="COG1063">
    <property type="taxonomic scope" value="Bacteria"/>
</dbReference>
<dbReference type="PANTHER" id="PTHR43401:SF2">
    <property type="entry name" value="L-THREONINE 3-DEHYDROGENASE"/>
    <property type="match status" value="1"/>
</dbReference>